<dbReference type="PANTHER" id="PTHR36417:SF2">
    <property type="entry name" value="SELENOPROTEIN DOMAIN PROTEIN (AFU_ORTHOLOGUE AFUA_1G05220)"/>
    <property type="match status" value="1"/>
</dbReference>
<dbReference type="Proteomes" id="UP000011777">
    <property type="component" value="Unassembled WGS sequence"/>
</dbReference>
<organism evidence="2 3">
    <name type="scientific">Candida maltosa (strain Xu316)</name>
    <name type="common">Yeast</name>
    <dbReference type="NCBI Taxonomy" id="1245528"/>
    <lineage>
        <taxon>Eukaryota</taxon>
        <taxon>Fungi</taxon>
        <taxon>Dikarya</taxon>
        <taxon>Ascomycota</taxon>
        <taxon>Saccharomycotina</taxon>
        <taxon>Pichiomycetes</taxon>
        <taxon>Debaryomycetaceae</taxon>
        <taxon>Candida/Lodderomyces clade</taxon>
        <taxon>Candida</taxon>
    </lineage>
</organism>
<evidence type="ECO:0000313" key="2">
    <source>
        <dbReference type="EMBL" id="EMG47031.1"/>
    </source>
</evidence>
<dbReference type="Pfam" id="PF10262">
    <property type="entry name" value="Rdx"/>
    <property type="match status" value="1"/>
</dbReference>
<reference evidence="2 3" key="1">
    <citation type="submission" date="2013-02" db="EMBL/GenBank/DDBJ databases">
        <title>Genome sequence of Candida maltosa Xu316, a potential industrial strain for xylitol and ethanol production.</title>
        <authorList>
            <person name="Yu J."/>
            <person name="Wang Q."/>
            <person name="Geng X."/>
            <person name="Bao W."/>
            <person name="He P."/>
            <person name="Cai J."/>
        </authorList>
    </citation>
    <scope>NUCLEOTIDE SEQUENCE [LARGE SCALE GENOMIC DNA]</scope>
    <source>
        <strain evidence="3">Xu316</strain>
    </source>
</reference>
<gene>
    <name evidence="2" type="ORF">G210_2685</name>
</gene>
<dbReference type="HOGENOM" id="CLU_068510_3_0_1"/>
<dbReference type="AlphaFoldDB" id="M3IKX1"/>
<dbReference type="EMBL" id="AOGT01001758">
    <property type="protein sequence ID" value="EMG47031.1"/>
    <property type="molecule type" value="Genomic_DNA"/>
</dbReference>
<sequence length="139" mass="16389">MSIHPDPSRYPKLVIQYCSKCKWQNRAIWYVQEILQTFPTEINDISIQPIHDFPGIFQIIIYHNDNTKDGKIIYKRRFKGEKYRDENVGEYVFDGFPDSKFLKLLIKDELGLGPIGNHLEKYRESKLNEGECVDCKTES</sequence>
<keyword evidence="3" id="KW-1185">Reference proteome</keyword>
<name>M3IKX1_CANMX</name>
<dbReference type="InterPro" id="IPR036249">
    <property type="entry name" value="Thioredoxin-like_sf"/>
</dbReference>
<dbReference type="PANTHER" id="PTHR36417">
    <property type="entry name" value="SELENOPROTEIN DOMAIN PROTEIN (AFU_ORTHOLOGUE AFUA_1G05220)"/>
    <property type="match status" value="1"/>
</dbReference>
<dbReference type="InterPro" id="IPR011893">
    <property type="entry name" value="Selenoprotein_Rdx-typ"/>
</dbReference>
<accession>M3IKX1</accession>
<proteinExistence type="predicted"/>
<comment type="caution">
    <text evidence="2">The sequence shown here is derived from an EMBL/GenBank/DDBJ whole genome shotgun (WGS) entry which is preliminary data.</text>
</comment>
<evidence type="ECO:0000313" key="3">
    <source>
        <dbReference type="Proteomes" id="UP000011777"/>
    </source>
</evidence>
<keyword evidence="1" id="KW-0676">Redox-active center</keyword>
<protein>
    <submittedName>
        <fullName evidence="2">Uncharacterized protein</fullName>
    </submittedName>
</protein>
<feature type="non-terminal residue" evidence="2">
    <location>
        <position position="1"/>
    </location>
</feature>
<dbReference type="OrthoDB" id="60822at2759"/>
<evidence type="ECO:0000256" key="1">
    <source>
        <dbReference type="ARBA" id="ARBA00023284"/>
    </source>
</evidence>
<dbReference type="OMA" id="EYCTQCR"/>
<dbReference type="SUPFAM" id="SSF52833">
    <property type="entry name" value="Thioredoxin-like"/>
    <property type="match status" value="1"/>
</dbReference>
<dbReference type="Gene3D" id="3.40.30.10">
    <property type="entry name" value="Glutaredoxin"/>
    <property type="match status" value="1"/>
</dbReference>
<dbReference type="eggNOG" id="ENOG502S6UH">
    <property type="taxonomic scope" value="Eukaryota"/>
</dbReference>